<keyword evidence="5" id="KW-0677">Repeat</keyword>
<gene>
    <name evidence="12" type="ORF">Ahy_B08g091327</name>
</gene>
<dbReference type="FunFam" id="3.80.10.10:FF:000383">
    <property type="entry name" value="Leucine-rich repeat receptor protein kinase EMS1"/>
    <property type="match status" value="1"/>
</dbReference>
<dbReference type="InterPro" id="IPR051716">
    <property type="entry name" value="Plant_RL_S/T_kinase"/>
</dbReference>
<dbReference type="GO" id="GO:0016020">
    <property type="term" value="C:membrane"/>
    <property type="evidence" value="ECO:0007669"/>
    <property type="project" value="UniProtKB-SubCell"/>
</dbReference>
<evidence type="ECO:0000259" key="11">
    <source>
        <dbReference type="PROSITE" id="PS50011"/>
    </source>
</evidence>
<dbReference type="InterPro" id="IPR001611">
    <property type="entry name" value="Leu-rich_rpt"/>
</dbReference>
<dbReference type="PROSITE" id="PS00109">
    <property type="entry name" value="PROTEIN_KINASE_TYR"/>
    <property type="match status" value="1"/>
</dbReference>
<evidence type="ECO:0000256" key="6">
    <source>
        <dbReference type="ARBA" id="ARBA00022741"/>
    </source>
</evidence>
<evidence type="ECO:0000256" key="7">
    <source>
        <dbReference type="ARBA" id="ARBA00022840"/>
    </source>
</evidence>
<dbReference type="Gene3D" id="1.10.510.10">
    <property type="entry name" value="Transferase(Phosphotransferase) domain 1"/>
    <property type="match status" value="1"/>
</dbReference>
<keyword evidence="6" id="KW-0547">Nucleotide-binding</keyword>
<keyword evidence="4" id="KW-0732">Signal</keyword>
<evidence type="ECO:0000256" key="5">
    <source>
        <dbReference type="ARBA" id="ARBA00022737"/>
    </source>
</evidence>
<organism evidence="12 13">
    <name type="scientific">Arachis hypogaea</name>
    <name type="common">Peanut</name>
    <dbReference type="NCBI Taxonomy" id="3818"/>
    <lineage>
        <taxon>Eukaryota</taxon>
        <taxon>Viridiplantae</taxon>
        <taxon>Streptophyta</taxon>
        <taxon>Embryophyta</taxon>
        <taxon>Tracheophyta</taxon>
        <taxon>Spermatophyta</taxon>
        <taxon>Magnoliopsida</taxon>
        <taxon>eudicotyledons</taxon>
        <taxon>Gunneridae</taxon>
        <taxon>Pentapetalae</taxon>
        <taxon>rosids</taxon>
        <taxon>fabids</taxon>
        <taxon>Fabales</taxon>
        <taxon>Fabaceae</taxon>
        <taxon>Papilionoideae</taxon>
        <taxon>50 kb inversion clade</taxon>
        <taxon>dalbergioids sensu lato</taxon>
        <taxon>Dalbergieae</taxon>
        <taxon>Pterocarpus clade</taxon>
        <taxon>Arachis</taxon>
    </lineage>
</organism>
<dbReference type="STRING" id="3818.A0A444Y204"/>
<feature type="domain" description="Protein kinase" evidence="11">
    <location>
        <begin position="244"/>
        <end position="513"/>
    </location>
</feature>
<evidence type="ECO:0000313" key="12">
    <source>
        <dbReference type="EMBL" id="RYQ95940.1"/>
    </source>
</evidence>
<evidence type="ECO:0000313" key="13">
    <source>
        <dbReference type="Proteomes" id="UP000289738"/>
    </source>
</evidence>
<comment type="subcellular location">
    <subcellularLocation>
        <location evidence="1">Membrane</location>
        <topology evidence="1">Single-pass type I membrane protein</topology>
    </subcellularLocation>
</comment>
<dbReference type="InterPro" id="IPR003591">
    <property type="entry name" value="Leu-rich_rpt_typical-subtyp"/>
</dbReference>
<evidence type="ECO:0000256" key="1">
    <source>
        <dbReference type="ARBA" id="ARBA00004479"/>
    </source>
</evidence>
<dbReference type="PROSITE" id="PS50011">
    <property type="entry name" value="PROTEIN_KINASE_DOM"/>
    <property type="match status" value="1"/>
</dbReference>
<dbReference type="EMBL" id="SDMP01000018">
    <property type="protein sequence ID" value="RYQ95940.1"/>
    <property type="molecule type" value="Genomic_DNA"/>
</dbReference>
<protein>
    <recommendedName>
        <fullName evidence="11">Protein kinase domain-containing protein</fullName>
    </recommendedName>
</protein>
<dbReference type="Pfam" id="PF00560">
    <property type="entry name" value="LRR_1"/>
    <property type="match status" value="5"/>
</dbReference>
<comment type="caution">
    <text evidence="12">The sequence shown here is derived from an EMBL/GenBank/DDBJ whole genome shotgun (WGS) entry which is preliminary data.</text>
</comment>
<keyword evidence="13" id="KW-1185">Reference proteome</keyword>
<evidence type="ECO:0000256" key="8">
    <source>
        <dbReference type="ARBA" id="ARBA00022989"/>
    </source>
</evidence>
<dbReference type="InterPro" id="IPR011009">
    <property type="entry name" value="Kinase-like_dom_sf"/>
</dbReference>
<dbReference type="Pfam" id="PF00069">
    <property type="entry name" value="Pkinase"/>
    <property type="match status" value="1"/>
</dbReference>
<dbReference type="PROSITE" id="PS51450">
    <property type="entry name" value="LRR"/>
    <property type="match status" value="1"/>
</dbReference>
<evidence type="ECO:0000256" key="10">
    <source>
        <dbReference type="ARBA" id="ARBA00023170"/>
    </source>
</evidence>
<dbReference type="PANTHER" id="PTHR48053:SF126">
    <property type="entry name" value="MDIS1-INTERACTING RECEPTOR LIKE KINASE 2-LIKE ISOFORM X1"/>
    <property type="match status" value="1"/>
</dbReference>
<evidence type="ECO:0000256" key="2">
    <source>
        <dbReference type="ARBA" id="ARBA00022614"/>
    </source>
</evidence>
<keyword evidence="2" id="KW-0433">Leucine-rich repeat</keyword>
<dbReference type="PANTHER" id="PTHR48053">
    <property type="entry name" value="LEUCINE RICH REPEAT FAMILY PROTEIN, EXPRESSED"/>
    <property type="match status" value="1"/>
</dbReference>
<evidence type="ECO:0000256" key="4">
    <source>
        <dbReference type="ARBA" id="ARBA00022729"/>
    </source>
</evidence>
<evidence type="ECO:0000256" key="3">
    <source>
        <dbReference type="ARBA" id="ARBA00022692"/>
    </source>
</evidence>
<dbReference type="GO" id="GO:0004672">
    <property type="term" value="F:protein kinase activity"/>
    <property type="evidence" value="ECO:0007669"/>
    <property type="project" value="InterPro"/>
</dbReference>
<keyword evidence="10" id="KW-0675">Receptor</keyword>
<dbReference type="SUPFAM" id="SSF56112">
    <property type="entry name" value="Protein kinase-like (PK-like)"/>
    <property type="match status" value="1"/>
</dbReference>
<dbReference type="AlphaFoldDB" id="A0A444Y204"/>
<dbReference type="GO" id="GO:0005524">
    <property type="term" value="F:ATP binding"/>
    <property type="evidence" value="ECO:0007669"/>
    <property type="project" value="UniProtKB-KW"/>
</dbReference>
<proteinExistence type="predicted"/>
<keyword evidence="8" id="KW-1133">Transmembrane helix</keyword>
<keyword evidence="9" id="KW-0472">Membrane</keyword>
<reference evidence="12 13" key="1">
    <citation type="submission" date="2019-01" db="EMBL/GenBank/DDBJ databases">
        <title>Sequencing of cultivated peanut Arachis hypogaea provides insights into genome evolution and oil improvement.</title>
        <authorList>
            <person name="Chen X."/>
        </authorList>
    </citation>
    <scope>NUCLEOTIDE SEQUENCE [LARGE SCALE GENOMIC DNA]</scope>
    <source>
        <strain evidence="13">cv. Fuhuasheng</strain>
        <tissue evidence="12">Leaves</tissue>
    </source>
</reference>
<dbReference type="Gene3D" id="3.80.10.10">
    <property type="entry name" value="Ribonuclease Inhibitor"/>
    <property type="match status" value="3"/>
</dbReference>
<keyword evidence="3" id="KW-0812">Transmembrane</keyword>
<dbReference type="SUPFAM" id="SSF52058">
    <property type="entry name" value="L domain-like"/>
    <property type="match status" value="1"/>
</dbReference>
<dbReference type="InterPro" id="IPR032675">
    <property type="entry name" value="LRR_dom_sf"/>
</dbReference>
<dbReference type="InterPro" id="IPR000719">
    <property type="entry name" value="Prot_kinase_dom"/>
</dbReference>
<evidence type="ECO:0000256" key="9">
    <source>
        <dbReference type="ARBA" id="ARBA00023136"/>
    </source>
</evidence>
<sequence>MDIDLIRCWSYDRLKFNVAVLGEMVDRIKVLWQRNLTFLIIDSNQIRGFIPFQLFNMLKVLSLANNSLTGTIPSALGQLKNLIYLNLTYLKLTSNQIEGHILGELQNLEQLQVLNLSANSLCGQIPLEIGALVSLQELYIEFNQINGSIPAECQNLINLRILNLSHNMISGFTSLTSLHLSNNQLGGNIPLEIGIFYSLCDVNLSNNKLDRLIPSPMLNCISFRKVDLSNNSLKNRLRLNPFQKRMETCFPHGTMMVKLHLKTSSKQHRTFISDIAYELLLNGKIVALKKLHRRESQNPSFDKSFRNEIKMLSQTRHRNIVKLYRFCIHHWCKFLVYKYMERGSLFYALNMDDEEAKEIRWIKRVDIIRGTANALSYMHHDCFLPIVHKDVTSNNILLNSELHAVILQVGTSHLAPELAYTMIVTKKCDVYSFGVVALETLMRRHPRELISSLLDDSSNKNIVIKDLLDLHIRLPLSQKETQDIVHIVTLVLTCLCSNPKSRPSMQEVGHELSTSKQSLSLPFANITIHQLIA</sequence>
<dbReference type="Gene3D" id="3.30.200.20">
    <property type="entry name" value="Phosphorylase Kinase, domain 1"/>
    <property type="match status" value="1"/>
</dbReference>
<accession>A0A444Y204</accession>
<dbReference type="SMART" id="SM00369">
    <property type="entry name" value="LRR_TYP"/>
    <property type="match status" value="3"/>
</dbReference>
<name>A0A444Y204_ARAHY</name>
<keyword evidence="7" id="KW-0067">ATP-binding</keyword>
<dbReference type="Proteomes" id="UP000289738">
    <property type="component" value="Chromosome B08"/>
</dbReference>
<dbReference type="InterPro" id="IPR008266">
    <property type="entry name" value="Tyr_kinase_AS"/>
</dbReference>